<organism evidence="1 2">
    <name type="scientific">Candidatus Portnoybacteria bacterium CG10_big_fil_rev_8_21_14_0_10_38_18</name>
    <dbReference type="NCBI Taxonomy" id="1974813"/>
    <lineage>
        <taxon>Bacteria</taxon>
        <taxon>Candidatus Portnoyibacteriota</taxon>
    </lineage>
</organism>
<dbReference type="GO" id="GO:0050797">
    <property type="term" value="F:thymidylate synthase (FAD) activity"/>
    <property type="evidence" value="ECO:0007669"/>
    <property type="project" value="InterPro"/>
</dbReference>
<dbReference type="GO" id="GO:0050660">
    <property type="term" value="F:flavin adenine dinucleotide binding"/>
    <property type="evidence" value="ECO:0007669"/>
    <property type="project" value="InterPro"/>
</dbReference>
<comment type="caution">
    <text evidence="1">The sequence shown here is derived from an EMBL/GenBank/DDBJ whole genome shotgun (WGS) entry which is preliminary data.</text>
</comment>
<dbReference type="Gene3D" id="3.30.1360.170">
    <property type="match status" value="2"/>
</dbReference>
<evidence type="ECO:0008006" key="3">
    <source>
        <dbReference type="Google" id="ProtNLM"/>
    </source>
</evidence>
<dbReference type="SUPFAM" id="SSF69796">
    <property type="entry name" value="Thymidylate synthase-complementing protein Thy1"/>
    <property type="match status" value="2"/>
</dbReference>
<reference evidence="2" key="1">
    <citation type="submission" date="2017-09" db="EMBL/GenBank/DDBJ databases">
        <title>Depth-based differentiation of microbial function through sediment-hosted aquifers and enrichment of novel symbionts in the deep terrestrial subsurface.</title>
        <authorList>
            <person name="Probst A.J."/>
            <person name="Ladd B."/>
            <person name="Jarett J.K."/>
            <person name="Geller-Mcgrath D.E."/>
            <person name="Sieber C.M.K."/>
            <person name="Emerson J.B."/>
            <person name="Anantharaman K."/>
            <person name="Thomas B.C."/>
            <person name="Malmstrom R."/>
            <person name="Stieglmeier M."/>
            <person name="Klingl A."/>
            <person name="Woyke T."/>
            <person name="Ryan C.M."/>
            <person name="Banfield J.F."/>
        </authorList>
    </citation>
    <scope>NUCLEOTIDE SEQUENCE [LARGE SCALE GENOMIC DNA]</scope>
</reference>
<dbReference type="PANTHER" id="PTHR34934">
    <property type="entry name" value="FLAVIN-DEPENDENT THYMIDYLATE SYNTHASE"/>
    <property type="match status" value="1"/>
</dbReference>
<dbReference type="InterPro" id="IPR036098">
    <property type="entry name" value="Thymidylate_synthase_ThyX_sf"/>
</dbReference>
<gene>
    <name evidence="1" type="ORF">COU82_01980</name>
</gene>
<dbReference type="CDD" id="cd20175">
    <property type="entry name" value="ThyX"/>
    <property type="match status" value="2"/>
</dbReference>
<dbReference type="PANTHER" id="PTHR34934:SF1">
    <property type="entry name" value="FLAVIN-DEPENDENT THYMIDYLATE SYNTHASE"/>
    <property type="match status" value="1"/>
</dbReference>
<dbReference type="InterPro" id="IPR003669">
    <property type="entry name" value="Thymidylate_synthase_ThyX"/>
</dbReference>
<dbReference type="GO" id="GO:0006231">
    <property type="term" value="P:dTMP biosynthetic process"/>
    <property type="evidence" value="ECO:0007669"/>
    <property type="project" value="InterPro"/>
</dbReference>
<proteinExistence type="predicted"/>
<dbReference type="EMBL" id="PFDX01000023">
    <property type="protein sequence ID" value="PJE57447.1"/>
    <property type="molecule type" value="Genomic_DNA"/>
</dbReference>
<sequence>MSEFTVSLIGCTENPQTLSVVGALGCFEEKSSAQLLEELSRLPEDQRLKKEKAVLKNSFGRGHGSVGDQNCFIFSIENLPRAATLQLCLPEYLGHLQQSLRRAKASRGFYLPETIKNSKLAAEAEKTLLQSFDLYEKMVQTGIPSEDARFLLPLYTKTNIQTAGNARELCHLWQMSNRDGVPSVVKAVAGEMFSLAKEKAPYLFEDFGFNYETLAWYPSAQLFALTNASLKRLIRLLQNKPFIFLGWIGKNSVFPTSMVSEMVTEAVTKKNEVELANLKHIHFEFLSSMSLACFHQAIRQRTWDQSVESIYDAIDMALGSEDRRMVIPPSIKKSDFASIYQCLHAKMLDLYAELIANGIPKSEAIGVIPHSLRIYDLIHVNGWNALHSIGKRACIQAQWEIRKIVWQIAKIIKKKLPSLGQWTEPQCVTYGGKCPEIKDCGYYKKIGR</sequence>
<dbReference type="PROSITE" id="PS51331">
    <property type="entry name" value="THYX"/>
    <property type="match status" value="2"/>
</dbReference>
<dbReference type="GO" id="GO:0004799">
    <property type="term" value="F:thymidylate synthase activity"/>
    <property type="evidence" value="ECO:0007669"/>
    <property type="project" value="TreeGrafter"/>
</dbReference>
<name>A0A2M8KC03_9BACT</name>
<dbReference type="Proteomes" id="UP000231648">
    <property type="component" value="Unassembled WGS sequence"/>
</dbReference>
<dbReference type="Pfam" id="PF02511">
    <property type="entry name" value="Thy1"/>
    <property type="match status" value="2"/>
</dbReference>
<dbReference type="GO" id="GO:0070402">
    <property type="term" value="F:NADPH binding"/>
    <property type="evidence" value="ECO:0007669"/>
    <property type="project" value="TreeGrafter"/>
</dbReference>
<protein>
    <recommendedName>
        <fullName evidence="3">Thymidylate synthase (FAD)</fullName>
    </recommendedName>
</protein>
<evidence type="ECO:0000313" key="1">
    <source>
        <dbReference type="EMBL" id="PJE57447.1"/>
    </source>
</evidence>
<dbReference type="AlphaFoldDB" id="A0A2M8KC03"/>
<evidence type="ECO:0000313" key="2">
    <source>
        <dbReference type="Proteomes" id="UP000231648"/>
    </source>
</evidence>
<accession>A0A2M8KC03</accession>